<accession>F4WHM3</accession>
<proteinExistence type="predicted"/>
<evidence type="ECO:0000313" key="2">
    <source>
        <dbReference type="Proteomes" id="UP000007755"/>
    </source>
</evidence>
<organism evidence="2">
    <name type="scientific">Acromyrmex echinatior</name>
    <name type="common">Panamanian leafcutter ant</name>
    <name type="synonym">Acromyrmex octospinosus echinatior</name>
    <dbReference type="NCBI Taxonomy" id="103372"/>
    <lineage>
        <taxon>Eukaryota</taxon>
        <taxon>Metazoa</taxon>
        <taxon>Ecdysozoa</taxon>
        <taxon>Arthropoda</taxon>
        <taxon>Hexapoda</taxon>
        <taxon>Insecta</taxon>
        <taxon>Pterygota</taxon>
        <taxon>Neoptera</taxon>
        <taxon>Endopterygota</taxon>
        <taxon>Hymenoptera</taxon>
        <taxon>Apocrita</taxon>
        <taxon>Aculeata</taxon>
        <taxon>Formicoidea</taxon>
        <taxon>Formicidae</taxon>
        <taxon>Myrmicinae</taxon>
        <taxon>Acromyrmex</taxon>
    </lineage>
</organism>
<keyword evidence="2" id="KW-1185">Reference proteome</keyword>
<dbReference type="Proteomes" id="UP000007755">
    <property type="component" value="Unassembled WGS sequence"/>
</dbReference>
<dbReference type="EMBL" id="GL888166">
    <property type="protein sequence ID" value="EGI66299.1"/>
    <property type="molecule type" value="Genomic_DNA"/>
</dbReference>
<dbReference type="InParanoid" id="F4WHM3"/>
<sequence length="90" mass="10145">MSPFVVYVYPNNRDSIMLIGRIITKAGISDILEIKKIGREKILVVVKTASVANRTDVIQDVPQQIDLETLKGRLNLKLKFSMFRGSIVEV</sequence>
<protein>
    <submittedName>
        <fullName evidence="1">Uncharacterized protein</fullName>
    </submittedName>
</protein>
<dbReference type="AlphaFoldDB" id="F4WHM3"/>
<evidence type="ECO:0000313" key="1">
    <source>
        <dbReference type="EMBL" id="EGI66299.1"/>
    </source>
</evidence>
<gene>
    <name evidence="1" type="ORF">G5I_05190</name>
</gene>
<name>F4WHM3_ACREC</name>
<reference evidence="1" key="1">
    <citation type="submission" date="2011-02" db="EMBL/GenBank/DDBJ databases">
        <title>The genome of the leaf-cutting ant Acromyrmex echinatior suggests key adaptations to social evolution and fungus farming.</title>
        <authorList>
            <person name="Nygaard S."/>
            <person name="Zhang G."/>
        </authorList>
    </citation>
    <scope>NUCLEOTIDE SEQUENCE</scope>
</reference>